<reference evidence="1 2" key="1">
    <citation type="journal article" date="2019" name="Int. J. Syst. Evol. Microbiol.">
        <title>The Global Catalogue of Microorganisms (GCM) 10K type strain sequencing project: providing services to taxonomists for standard genome sequencing and annotation.</title>
        <authorList>
            <consortium name="The Broad Institute Genomics Platform"/>
            <consortium name="The Broad Institute Genome Sequencing Center for Infectious Disease"/>
            <person name="Wu L."/>
            <person name="Ma J."/>
        </authorList>
    </citation>
    <scope>NUCLEOTIDE SEQUENCE [LARGE SCALE GENOMIC DNA]</scope>
    <source>
        <strain evidence="1 2">JCM 13518</strain>
    </source>
</reference>
<dbReference type="SUPFAM" id="SSF56059">
    <property type="entry name" value="Glutathione synthetase ATP-binding domain-like"/>
    <property type="match status" value="1"/>
</dbReference>
<comment type="caution">
    <text evidence="1">The sequence shown here is derived from an EMBL/GenBank/DDBJ whole genome shotgun (WGS) entry which is preliminary data.</text>
</comment>
<organism evidence="1 2">
    <name type="scientific">Aeromicrobium alkaliterrae</name>
    <dbReference type="NCBI Taxonomy" id="302168"/>
    <lineage>
        <taxon>Bacteria</taxon>
        <taxon>Bacillati</taxon>
        <taxon>Actinomycetota</taxon>
        <taxon>Actinomycetes</taxon>
        <taxon>Propionibacteriales</taxon>
        <taxon>Nocardioidaceae</taxon>
        <taxon>Aeromicrobium</taxon>
    </lineage>
</organism>
<proteinExistence type="predicted"/>
<evidence type="ECO:0000313" key="1">
    <source>
        <dbReference type="EMBL" id="GAA1727691.1"/>
    </source>
</evidence>
<dbReference type="PANTHER" id="PTHR39217">
    <property type="match status" value="1"/>
</dbReference>
<accession>A0ABN2JHT0</accession>
<dbReference type="PANTHER" id="PTHR39217:SF1">
    <property type="entry name" value="GLUTATHIONE SYNTHETASE"/>
    <property type="match status" value="1"/>
</dbReference>
<dbReference type="InterPro" id="IPR053191">
    <property type="entry name" value="DcsG_Biosynth_Enzyme"/>
</dbReference>
<gene>
    <name evidence="1" type="ORF">GCM10009710_05430</name>
</gene>
<dbReference type="EMBL" id="BAAAME010000002">
    <property type="protein sequence ID" value="GAA1727691.1"/>
    <property type="molecule type" value="Genomic_DNA"/>
</dbReference>
<dbReference type="Proteomes" id="UP001501057">
    <property type="component" value="Unassembled WGS sequence"/>
</dbReference>
<keyword evidence="2" id="KW-1185">Reference proteome</keyword>
<protein>
    <recommendedName>
        <fullName evidence="3">ATP-grasp domain-containing protein</fullName>
    </recommendedName>
</protein>
<evidence type="ECO:0008006" key="3">
    <source>
        <dbReference type="Google" id="ProtNLM"/>
    </source>
</evidence>
<sequence length="301" mass="32626">MLHHPASPPPHVISYGGSMTRLAWATGAGFADSDADLPLLTEAAARAGLTSEVVVWDDPAVEWDAYDLVVVRSCWDYVPRREEFLTWAASVPRLANPADVIAWNTDKTYLRELETAGIAIVTTAWSVTGPDDLPPAREWVVKPTISAGSADTARWTDPARALEHGRQLLAAGRPTMTQPYVDAVDSEGETGILLFGGRYSHAFRKGALLTTDDDPRELPELKEDILAREPSAEQVAFAERTVAAAGSLLGTDLLYARVDVVTDADGSLRLMELELTEPSFFLQHTDVGADRAIAAILPRLP</sequence>
<name>A0ABN2JHT0_9ACTN</name>
<evidence type="ECO:0000313" key="2">
    <source>
        <dbReference type="Proteomes" id="UP001501057"/>
    </source>
</evidence>